<dbReference type="GeneID" id="87942880"/>
<gene>
    <name evidence="1" type="ORF">CDEST_06377</name>
</gene>
<evidence type="ECO:0000313" key="1">
    <source>
        <dbReference type="EMBL" id="WQF81363.1"/>
    </source>
</evidence>
<protein>
    <submittedName>
        <fullName evidence="1">Uncharacterized protein</fullName>
    </submittedName>
</protein>
<dbReference type="KEGG" id="cdet:87942880"/>
<sequence>MAVEKGQSSPVQPYLATILTTSQAFADNPLRMVCQDHLRFGYRELLRRLRGEPESKEATNPKEDDVHGASVLRGQGWWCFIWYVLCC</sequence>
<reference evidence="2" key="1">
    <citation type="journal article" date="2023" name="bioRxiv">
        <title>Complete genome of the Medicago anthracnose fungus, Colletotrichum destructivum, reveals a mini-chromosome-like region within a core chromosome.</title>
        <authorList>
            <person name="Lapalu N."/>
            <person name="Simon A."/>
            <person name="Lu A."/>
            <person name="Plaumann P.-L."/>
            <person name="Amselem J."/>
            <person name="Pigne S."/>
            <person name="Auger A."/>
            <person name="Koch C."/>
            <person name="Dallery J.-F."/>
            <person name="O'Connell R.J."/>
        </authorList>
    </citation>
    <scope>NUCLEOTIDE SEQUENCE [LARGE SCALE GENOMIC DNA]</scope>
    <source>
        <strain evidence="2">CBS 520.97</strain>
    </source>
</reference>
<name>A0AAX4ID77_9PEZI</name>
<evidence type="ECO:0000313" key="2">
    <source>
        <dbReference type="Proteomes" id="UP001322277"/>
    </source>
</evidence>
<keyword evidence="2" id="KW-1185">Reference proteome</keyword>
<proteinExistence type="predicted"/>
<organism evidence="1 2">
    <name type="scientific">Colletotrichum destructivum</name>
    <dbReference type="NCBI Taxonomy" id="34406"/>
    <lineage>
        <taxon>Eukaryota</taxon>
        <taxon>Fungi</taxon>
        <taxon>Dikarya</taxon>
        <taxon>Ascomycota</taxon>
        <taxon>Pezizomycotina</taxon>
        <taxon>Sordariomycetes</taxon>
        <taxon>Hypocreomycetidae</taxon>
        <taxon>Glomerellales</taxon>
        <taxon>Glomerellaceae</taxon>
        <taxon>Colletotrichum</taxon>
        <taxon>Colletotrichum destructivum species complex</taxon>
    </lineage>
</organism>
<dbReference type="Proteomes" id="UP001322277">
    <property type="component" value="Chromosome 4"/>
</dbReference>
<dbReference type="EMBL" id="CP137308">
    <property type="protein sequence ID" value="WQF81363.1"/>
    <property type="molecule type" value="Genomic_DNA"/>
</dbReference>
<dbReference type="RefSeq" id="XP_062778587.1">
    <property type="nucleotide sequence ID" value="XM_062922536.1"/>
</dbReference>
<dbReference type="AlphaFoldDB" id="A0AAX4ID77"/>
<accession>A0AAX4ID77</accession>